<name>A0ABZ2KBU4_9BACT</name>
<protein>
    <submittedName>
        <fullName evidence="2">Uncharacterized protein</fullName>
    </submittedName>
</protein>
<keyword evidence="3" id="KW-1185">Reference proteome</keyword>
<dbReference type="EMBL" id="CP089982">
    <property type="protein sequence ID" value="WXA96138.1"/>
    <property type="molecule type" value="Genomic_DNA"/>
</dbReference>
<sequence>MAIFLLTPVLAAMAASCDSDPSAADGPIHGPDGSADGSVDAGTQDVEPPDSGPRCSNDEPEPQGIRPLRSIDDVKAALRSSPPFPFPGGWGPCRGAGICPDGMPALSFDESVTHASCGKNTHSGFRASYTFPITLSEMDAGRYAIQLQFDAGAVVYEVQALGSVRYSGFFLAAESSSSSPTIYAPLPALL</sequence>
<evidence type="ECO:0000313" key="3">
    <source>
        <dbReference type="Proteomes" id="UP001379533"/>
    </source>
</evidence>
<reference evidence="2 3" key="1">
    <citation type="submission" date="2021-12" db="EMBL/GenBank/DDBJ databases">
        <title>Discovery of the Pendulisporaceae a myxobacterial family with distinct sporulation behavior and unique specialized metabolism.</title>
        <authorList>
            <person name="Garcia R."/>
            <person name="Popoff A."/>
            <person name="Bader C.D."/>
            <person name="Loehr J."/>
            <person name="Walesch S."/>
            <person name="Walt C."/>
            <person name="Boldt J."/>
            <person name="Bunk B."/>
            <person name="Haeckl F.J.F.P.J."/>
            <person name="Gunesch A.P."/>
            <person name="Birkelbach J."/>
            <person name="Nuebel U."/>
            <person name="Pietschmann T."/>
            <person name="Bach T."/>
            <person name="Mueller R."/>
        </authorList>
    </citation>
    <scope>NUCLEOTIDE SEQUENCE [LARGE SCALE GENOMIC DNA]</scope>
    <source>
        <strain evidence="2 3">MSr12523</strain>
    </source>
</reference>
<feature type="region of interest" description="Disordered" evidence="1">
    <location>
        <begin position="16"/>
        <end position="66"/>
    </location>
</feature>
<evidence type="ECO:0000313" key="2">
    <source>
        <dbReference type="EMBL" id="WXA96138.1"/>
    </source>
</evidence>
<proteinExistence type="predicted"/>
<organism evidence="2 3">
    <name type="scientific">Pendulispora brunnea</name>
    <dbReference type="NCBI Taxonomy" id="2905690"/>
    <lineage>
        <taxon>Bacteria</taxon>
        <taxon>Pseudomonadati</taxon>
        <taxon>Myxococcota</taxon>
        <taxon>Myxococcia</taxon>
        <taxon>Myxococcales</taxon>
        <taxon>Sorangiineae</taxon>
        <taxon>Pendulisporaceae</taxon>
        <taxon>Pendulispora</taxon>
    </lineage>
</organism>
<dbReference type="Proteomes" id="UP001379533">
    <property type="component" value="Chromosome"/>
</dbReference>
<dbReference type="RefSeq" id="WP_394846750.1">
    <property type="nucleotide sequence ID" value="NZ_CP089982.1"/>
</dbReference>
<gene>
    <name evidence="2" type="ORF">LZC95_04710</name>
</gene>
<feature type="compositionally biased region" description="Low complexity" evidence="1">
    <location>
        <begin position="16"/>
        <end position="25"/>
    </location>
</feature>
<accession>A0ABZ2KBU4</accession>
<evidence type="ECO:0000256" key="1">
    <source>
        <dbReference type="SAM" id="MobiDB-lite"/>
    </source>
</evidence>